<organism evidence="2 3">
    <name type="scientific">Ophiostoma piceae (strain UAMH 11346)</name>
    <name type="common">Sap stain fungus</name>
    <dbReference type="NCBI Taxonomy" id="1262450"/>
    <lineage>
        <taxon>Eukaryota</taxon>
        <taxon>Fungi</taxon>
        <taxon>Dikarya</taxon>
        <taxon>Ascomycota</taxon>
        <taxon>Pezizomycotina</taxon>
        <taxon>Sordariomycetes</taxon>
        <taxon>Sordariomycetidae</taxon>
        <taxon>Ophiostomatales</taxon>
        <taxon>Ophiostomataceae</taxon>
        <taxon>Ophiostoma</taxon>
    </lineage>
</organism>
<dbReference type="VEuPathDB" id="FungiDB:F503_03441"/>
<dbReference type="EMBL" id="KE148152">
    <property type="protein sequence ID" value="EPE07014.1"/>
    <property type="molecule type" value="Genomic_DNA"/>
</dbReference>
<dbReference type="eggNOG" id="KOG2925">
    <property type="taxonomic scope" value="Eukaryota"/>
</dbReference>
<keyword evidence="2" id="KW-0396">Initiation factor</keyword>
<dbReference type="AlphaFoldDB" id="S3C0E0"/>
<protein>
    <submittedName>
        <fullName evidence="2">Translation initiation factor 1a if-1</fullName>
    </submittedName>
</protein>
<feature type="region of interest" description="Disordered" evidence="1">
    <location>
        <begin position="166"/>
        <end position="185"/>
    </location>
</feature>
<sequence length="185" mass="19978">MGRKNDVSRHTHQALKITSSTPPAALEPAQLIGRVVKKEGGPLCTCFMPKDMVVAAFGSQDTSDTSLNGMINAATGNVVVEADGSLKTADPDSLNYKIMAELNEYFRSATSVMRGSHIVLDLTIAPESRAANRKVFADIVMVISDFRAWHKQPYWPASFSRDALPGNGIPSVQSTKVGEMPPDDE</sequence>
<evidence type="ECO:0000313" key="3">
    <source>
        <dbReference type="Proteomes" id="UP000016923"/>
    </source>
</evidence>
<accession>S3C0E0</accession>
<reference evidence="2 3" key="1">
    <citation type="journal article" date="2013" name="BMC Genomics">
        <title>The genome and transcriptome of the pine saprophyte Ophiostoma piceae, and a comparison with the bark beetle-associated pine pathogen Grosmannia clavigera.</title>
        <authorList>
            <person name="Haridas S."/>
            <person name="Wang Y."/>
            <person name="Lim L."/>
            <person name="Massoumi Alamouti S."/>
            <person name="Jackman S."/>
            <person name="Docking R."/>
            <person name="Robertson G."/>
            <person name="Birol I."/>
            <person name="Bohlmann J."/>
            <person name="Breuil C."/>
        </authorList>
    </citation>
    <scope>NUCLEOTIDE SEQUENCE [LARGE SCALE GENOMIC DNA]</scope>
    <source>
        <strain evidence="2 3">UAMH 11346</strain>
    </source>
</reference>
<evidence type="ECO:0000313" key="2">
    <source>
        <dbReference type="EMBL" id="EPE07014.1"/>
    </source>
</evidence>
<keyword evidence="2" id="KW-0648">Protein biosynthesis</keyword>
<name>S3C0E0_OPHP1</name>
<dbReference type="HOGENOM" id="CLU_1461753_0_0_1"/>
<keyword evidence="3" id="KW-1185">Reference proteome</keyword>
<gene>
    <name evidence="2" type="ORF">F503_03441</name>
</gene>
<evidence type="ECO:0000256" key="1">
    <source>
        <dbReference type="SAM" id="MobiDB-lite"/>
    </source>
</evidence>
<dbReference type="Proteomes" id="UP000016923">
    <property type="component" value="Unassembled WGS sequence"/>
</dbReference>
<proteinExistence type="predicted"/>
<dbReference type="OrthoDB" id="1738325at2759"/>
<dbReference type="GO" id="GO:0003743">
    <property type="term" value="F:translation initiation factor activity"/>
    <property type="evidence" value="ECO:0007669"/>
    <property type="project" value="UniProtKB-KW"/>
</dbReference>
<dbReference type="STRING" id="1262450.S3C0E0"/>